<dbReference type="Gene3D" id="3.20.20.70">
    <property type="entry name" value="Aldolase class I"/>
    <property type="match status" value="1"/>
</dbReference>
<proteinExistence type="predicted"/>
<sequence>MKLLTEIIERHRQGEQNGIFSVCSAHPLVLEAALCFARDHQQPLLVEATSNQVDQTGGYTGMTPADFRDFLWQLADSCQFPREQLILGGDHLGPNRWQKQPAEVAMQHAEVLIAHYVQAGFKKIHLDCSMSCADDPVPLTDAIVAQRAARLAAIAEATCQQHFGCRDLVYVIGTEVPVPGGAHETLTELAVTTPEAAQATLMAHHQAFEQHGLSALWPRIIGLVVQPGVEFDHTHIIDYQPQKAQQLCQWAESAGRPLFEAHSTDYQTPQALRQLVIDHFAILKVGPALTFALREALFALAGIEEELLSAKACSHLRTVLDGVMLDKPDYWHSHYHGDSATRRLARGFSYSDRVRYYWPDAQIAEAFKVLIRNLADTALPLPLISQYLPLQYGKVRQGQLAASPHALLIDHIQDVLQQYHQACQPA</sequence>
<protein>
    <submittedName>
        <fullName evidence="2 3">Tagatose-bisphosphate aldolase</fullName>
        <ecNumber evidence="2">4.1.2.40</ecNumber>
    </submittedName>
</protein>
<dbReference type="Proteomes" id="UP000424872">
    <property type="component" value="Chromosome"/>
</dbReference>
<reference evidence="2" key="3">
    <citation type="submission" date="2023-07" db="EMBL/GenBank/DDBJ databases">
        <title>The extreme plant-growth-promoting properties of Pantoea phytobeneficialis PF55 revealed by functional and genomic analysis.</title>
        <authorList>
            <person name="Nascimento F.X."/>
            <person name="Marcio R.J."/>
        </authorList>
    </citation>
    <scope>NUCLEOTIDE SEQUENCE</scope>
    <source>
        <strain evidence="2">PF55</strain>
    </source>
</reference>
<dbReference type="AlphaFoldDB" id="A0AAP9H8L7"/>
<evidence type="ECO:0000256" key="1">
    <source>
        <dbReference type="ARBA" id="ARBA00005191"/>
    </source>
</evidence>
<evidence type="ECO:0000313" key="4">
    <source>
        <dbReference type="Proteomes" id="UP000424872"/>
    </source>
</evidence>
<dbReference type="RefSeq" id="WP_208725447.1">
    <property type="nucleotide sequence ID" value="NZ_CP024636.1"/>
</dbReference>
<dbReference type="Gene3D" id="1.10.400.20">
    <property type="entry name" value="putative tagatose 6-phosphate kinase domain like"/>
    <property type="match status" value="1"/>
</dbReference>
<dbReference type="NCBIfam" id="NF012002">
    <property type="entry name" value="PRK15458.1"/>
    <property type="match status" value="1"/>
</dbReference>
<dbReference type="EC" id="4.1.2.40" evidence="2"/>
<dbReference type="GO" id="GO:0009025">
    <property type="term" value="F:tagatose-bisphosphate aldolase activity"/>
    <property type="evidence" value="ECO:0007669"/>
    <property type="project" value="UniProtKB-EC"/>
</dbReference>
<evidence type="ECO:0000313" key="3">
    <source>
        <dbReference type="EMBL" id="QGR08718.1"/>
    </source>
</evidence>
<dbReference type="EMBL" id="CP024636">
    <property type="protein sequence ID" value="QGR08718.1"/>
    <property type="molecule type" value="Genomic_DNA"/>
</dbReference>
<evidence type="ECO:0000313" key="2">
    <source>
        <dbReference type="EMBL" id="MDO6405643.1"/>
    </source>
</evidence>
<evidence type="ECO:0000313" key="5">
    <source>
        <dbReference type="Proteomes" id="UP001171299"/>
    </source>
</evidence>
<dbReference type="NCBIfam" id="TIGR02810">
    <property type="entry name" value="agaZ_gatZ"/>
    <property type="match status" value="1"/>
</dbReference>
<dbReference type="GO" id="GO:0005886">
    <property type="term" value="C:plasma membrane"/>
    <property type="evidence" value="ECO:0007669"/>
    <property type="project" value="TreeGrafter"/>
</dbReference>
<dbReference type="InterPro" id="IPR050303">
    <property type="entry name" value="GatZ_KbaZ_carbometab"/>
</dbReference>
<dbReference type="KEGG" id="ppho:CTZ24_09940"/>
<dbReference type="InterPro" id="IPR012062">
    <property type="entry name" value="GatZ/KbaZ-like"/>
</dbReference>
<keyword evidence="2" id="KW-0456">Lyase</keyword>
<dbReference type="GO" id="GO:0009401">
    <property type="term" value="P:phosphoenolpyruvate-dependent sugar phosphotransferase system"/>
    <property type="evidence" value="ECO:0007669"/>
    <property type="project" value="TreeGrafter"/>
</dbReference>
<comment type="pathway">
    <text evidence="1">Carbohydrate metabolism; D-tagatose 6-phosphate degradation; D-glyceraldehyde 3-phosphate and glycerone phosphate from D-tagatose 6-phosphate: step 2/2.</text>
</comment>
<gene>
    <name evidence="2" type="primary">kbaZ</name>
    <name evidence="3" type="ORF">CTZ24_09940</name>
    <name evidence="2" type="ORF">Q3404_03555</name>
</gene>
<accession>A0AAP9H8L7</accession>
<dbReference type="Proteomes" id="UP001171299">
    <property type="component" value="Unassembled WGS sequence"/>
</dbReference>
<dbReference type="PIRSF" id="PIRSF009264">
    <property type="entry name" value="TagBP_ald_AgaZ"/>
    <property type="match status" value="1"/>
</dbReference>
<dbReference type="PANTHER" id="PTHR32502:SF2">
    <property type="entry name" value="D-TAGATOSE-1,6-BISPHOSPHATE ALDOLASE SUBUNIT KBAZ"/>
    <property type="match status" value="1"/>
</dbReference>
<keyword evidence="5" id="KW-1185">Reference proteome</keyword>
<organism evidence="3 4">
    <name type="scientific">Pantoea phytobeneficialis</name>
    <dbReference type="NCBI Taxonomy" id="2052056"/>
    <lineage>
        <taxon>Bacteria</taxon>
        <taxon>Pseudomonadati</taxon>
        <taxon>Pseudomonadota</taxon>
        <taxon>Gammaproteobacteria</taxon>
        <taxon>Enterobacterales</taxon>
        <taxon>Erwiniaceae</taxon>
        <taxon>Pantoea</taxon>
    </lineage>
</organism>
<name>A0AAP9H8L7_9GAMM</name>
<reference evidence="4" key="1">
    <citation type="submission" date="2017-11" db="EMBL/GenBank/DDBJ databases">
        <title>Genome sequence of Pantoea sp. MSR2.</title>
        <authorList>
            <person name="Nascimento F.X."/>
        </authorList>
    </citation>
    <scope>NUCLEOTIDE SEQUENCE [LARGE SCALE GENOMIC DNA]</scope>
    <source>
        <strain evidence="4">MSR2</strain>
    </source>
</reference>
<dbReference type="Pfam" id="PF08013">
    <property type="entry name" value="GatZ_KbaZ-like"/>
    <property type="match status" value="1"/>
</dbReference>
<dbReference type="InterPro" id="IPR013785">
    <property type="entry name" value="Aldolase_TIM"/>
</dbReference>
<dbReference type="GO" id="GO:0005975">
    <property type="term" value="P:carbohydrate metabolic process"/>
    <property type="evidence" value="ECO:0007669"/>
    <property type="project" value="InterPro"/>
</dbReference>
<reference evidence="3" key="2">
    <citation type="journal article" date="2020" name="Environ. Microbiol.">
        <title>The extreme plant-growth-promoting properties of Pantoea phytobeneficialis MSR2 revealed by functional and genomic analysis.</title>
        <authorList>
            <person name="Nascimento F.X."/>
            <person name="Hernandez A.G."/>
            <person name="Glick B.R."/>
            <person name="Rossi M.J."/>
        </authorList>
    </citation>
    <scope>NUCLEOTIDE SEQUENCE</scope>
    <source>
        <strain evidence="3">MSR2</strain>
    </source>
</reference>
<dbReference type="SUPFAM" id="SSF51569">
    <property type="entry name" value="Aldolase"/>
    <property type="match status" value="1"/>
</dbReference>
<dbReference type="EMBL" id="JAUOOM010000002">
    <property type="protein sequence ID" value="MDO6405643.1"/>
    <property type="molecule type" value="Genomic_DNA"/>
</dbReference>
<dbReference type="PANTHER" id="PTHR32502">
    <property type="entry name" value="N-ACETYLGALACTOSAMINE PERMEASE II COMPONENT-RELATED"/>
    <property type="match status" value="1"/>
</dbReference>